<gene>
    <name evidence="1" type="ORF">B7R22_16045</name>
</gene>
<dbReference type="AlphaFoldDB" id="A0A3E0VRR3"/>
<reference evidence="1 2" key="1">
    <citation type="submission" date="2017-04" db="EMBL/GenBank/DDBJ databases">
        <title>Comparative genome analysis of Subtercola boreus.</title>
        <authorList>
            <person name="Cho Y.-J."/>
            <person name="Cho A."/>
            <person name="Kim O.-S."/>
            <person name="Lee J.-I."/>
        </authorList>
    </citation>
    <scope>NUCLEOTIDE SEQUENCE [LARGE SCALE GENOMIC DNA]</scope>
    <source>
        <strain evidence="1 2">P27479</strain>
    </source>
</reference>
<organism evidence="1 2">
    <name type="scientific">Subtercola boreus</name>
    <dbReference type="NCBI Taxonomy" id="120213"/>
    <lineage>
        <taxon>Bacteria</taxon>
        <taxon>Bacillati</taxon>
        <taxon>Actinomycetota</taxon>
        <taxon>Actinomycetes</taxon>
        <taxon>Micrococcales</taxon>
        <taxon>Microbacteriaceae</taxon>
        <taxon>Subtercola</taxon>
    </lineage>
</organism>
<dbReference type="EMBL" id="NBXB01000042">
    <property type="protein sequence ID" value="RFA12315.1"/>
    <property type="molecule type" value="Genomic_DNA"/>
</dbReference>
<evidence type="ECO:0000313" key="2">
    <source>
        <dbReference type="Proteomes" id="UP000256541"/>
    </source>
</evidence>
<evidence type="ECO:0000313" key="1">
    <source>
        <dbReference type="EMBL" id="RFA12315.1"/>
    </source>
</evidence>
<dbReference type="Proteomes" id="UP000256541">
    <property type="component" value="Unassembled WGS sequence"/>
</dbReference>
<comment type="caution">
    <text evidence="1">The sequence shown here is derived from an EMBL/GenBank/DDBJ whole genome shotgun (WGS) entry which is preliminary data.</text>
</comment>
<protein>
    <submittedName>
        <fullName evidence="1">Uncharacterized protein</fullName>
    </submittedName>
</protein>
<proteinExistence type="predicted"/>
<accession>A0A3E0VRR3</accession>
<sequence length="78" mass="8462">MIAPVGPEYTRTVHHSGNRFFATAEMAEIFSAQAERTVQSGQTELIPLLHSSGVELLLVSPQTVFAVVTIEVGRPKVL</sequence>
<name>A0A3E0VRR3_9MICO</name>